<dbReference type="AlphaFoldDB" id="A0A6A6EJR0"/>
<dbReference type="Proteomes" id="UP000800200">
    <property type="component" value="Unassembled WGS sequence"/>
</dbReference>
<feature type="region of interest" description="Disordered" evidence="1">
    <location>
        <begin position="372"/>
        <end position="393"/>
    </location>
</feature>
<gene>
    <name evidence="2" type="ORF">K469DRAFT_746440</name>
</gene>
<feature type="region of interest" description="Disordered" evidence="1">
    <location>
        <begin position="147"/>
        <end position="166"/>
    </location>
</feature>
<proteinExistence type="predicted"/>
<keyword evidence="3" id="KW-1185">Reference proteome</keyword>
<feature type="region of interest" description="Disordered" evidence="1">
    <location>
        <begin position="205"/>
        <end position="235"/>
    </location>
</feature>
<feature type="compositionally biased region" description="Polar residues" evidence="1">
    <location>
        <begin position="486"/>
        <end position="510"/>
    </location>
</feature>
<reference evidence="2" key="1">
    <citation type="journal article" date="2020" name="Stud. Mycol.">
        <title>101 Dothideomycetes genomes: a test case for predicting lifestyles and emergence of pathogens.</title>
        <authorList>
            <person name="Haridas S."/>
            <person name="Albert R."/>
            <person name="Binder M."/>
            <person name="Bloem J."/>
            <person name="Labutti K."/>
            <person name="Salamov A."/>
            <person name="Andreopoulos B."/>
            <person name="Baker S."/>
            <person name="Barry K."/>
            <person name="Bills G."/>
            <person name="Bluhm B."/>
            <person name="Cannon C."/>
            <person name="Castanera R."/>
            <person name="Culley D."/>
            <person name="Daum C."/>
            <person name="Ezra D."/>
            <person name="Gonzalez J."/>
            <person name="Henrissat B."/>
            <person name="Kuo A."/>
            <person name="Liang C."/>
            <person name="Lipzen A."/>
            <person name="Lutzoni F."/>
            <person name="Magnuson J."/>
            <person name="Mondo S."/>
            <person name="Nolan M."/>
            <person name="Ohm R."/>
            <person name="Pangilinan J."/>
            <person name="Park H.-J."/>
            <person name="Ramirez L."/>
            <person name="Alfaro M."/>
            <person name="Sun H."/>
            <person name="Tritt A."/>
            <person name="Yoshinaga Y."/>
            <person name="Zwiers L.-H."/>
            <person name="Turgeon B."/>
            <person name="Goodwin S."/>
            <person name="Spatafora J."/>
            <person name="Crous P."/>
            <person name="Grigoriev I."/>
        </authorList>
    </citation>
    <scope>NUCLEOTIDE SEQUENCE</scope>
    <source>
        <strain evidence="2">CBS 207.26</strain>
    </source>
</reference>
<protein>
    <submittedName>
        <fullName evidence="2">Uncharacterized protein</fullName>
    </submittedName>
</protein>
<evidence type="ECO:0000313" key="3">
    <source>
        <dbReference type="Proteomes" id="UP000800200"/>
    </source>
</evidence>
<dbReference type="EMBL" id="ML994617">
    <property type="protein sequence ID" value="KAF2190978.1"/>
    <property type="molecule type" value="Genomic_DNA"/>
</dbReference>
<feature type="region of interest" description="Disordered" evidence="1">
    <location>
        <begin position="485"/>
        <end position="515"/>
    </location>
</feature>
<dbReference type="OrthoDB" id="25896at2759"/>
<evidence type="ECO:0000313" key="2">
    <source>
        <dbReference type="EMBL" id="KAF2190978.1"/>
    </source>
</evidence>
<feature type="region of interest" description="Disordered" evidence="1">
    <location>
        <begin position="173"/>
        <end position="192"/>
    </location>
</feature>
<name>A0A6A6EJR0_9PEZI</name>
<organism evidence="2 3">
    <name type="scientific">Zopfia rhizophila CBS 207.26</name>
    <dbReference type="NCBI Taxonomy" id="1314779"/>
    <lineage>
        <taxon>Eukaryota</taxon>
        <taxon>Fungi</taxon>
        <taxon>Dikarya</taxon>
        <taxon>Ascomycota</taxon>
        <taxon>Pezizomycotina</taxon>
        <taxon>Dothideomycetes</taxon>
        <taxon>Dothideomycetes incertae sedis</taxon>
        <taxon>Zopfiaceae</taxon>
        <taxon>Zopfia</taxon>
    </lineage>
</organism>
<accession>A0A6A6EJR0</accession>
<sequence length="702" mass="77181">MSKFEVVSAVAAIISAFHDGTELVAQIKKKSRRRKSEQEFQEKQLQDSLQAGEIQVGQQYAADLKELGEMVRIGDAIARDRLLHIAVVMQSEIIRSLQLAVTYEYAVLNLTILHEASIVNRKDTIATLDELKQRILITRPLERTLAAVPEKTTTSPTSTSSFESVQTFRTAPEDLPAAVTIPTPGDSQGTKTGLAKYFSMKRNASQSSSSTSTSISTSTTSSSSPSSRHRPVSSASSITFSPALNYLIQGSNTRGSAIMKDIDEIISSYQGLNLAGDKRDTLALLNGGGLKRDTLAILQADGSKRDTLGLNREALQLLKSLPPTPEEADMEGNSEYPAFNHNIFDQSSVGTQYFAGPQHFAGPQYFPAPQHFPTPNTLPERHHESRLSTSSSVYSDTLPPSLYDFDSDESPMPPAVTHFPTYSPPISFVPPFAVPSRPHTPIKEDSGSLKAGRTRVHLVPSQGYESSISDKLTISRPVTPTPGIVHTNSHGSSKAPSIRSNNIKGPTVTQDKMMDGRPCKDNNYWGFCKGAWAVREELKKGLSVQTRPDGMYSSHQVWQCKHCHFTGETFQATVPGKKKKETVVDRSIRISSVGIRYKWIFLAKSHVKKKTMDSATTGIKGSADKEECNYGCVICSVEGNVTGIYGNVETLFNHIFLEHVRSMSDKTVQKAKCIMGREAKAEEEWDINVPWMDAFMAESSFY</sequence>
<feature type="compositionally biased region" description="Low complexity" evidence="1">
    <location>
        <begin position="152"/>
        <end position="164"/>
    </location>
</feature>
<evidence type="ECO:0000256" key="1">
    <source>
        <dbReference type="SAM" id="MobiDB-lite"/>
    </source>
</evidence>